<evidence type="ECO:0000256" key="5">
    <source>
        <dbReference type="ARBA" id="ARBA00023065"/>
    </source>
</evidence>
<evidence type="ECO:0000313" key="13">
    <source>
        <dbReference type="EMBL" id="CAF2744250.1"/>
    </source>
</evidence>
<evidence type="ECO:0000256" key="3">
    <source>
        <dbReference type="ARBA" id="ARBA00022692"/>
    </source>
</evidence>
<dbReference type="InterPro" id="IPR015683">
    <property type="entry name" value="Ionotropic_Glu_rcpt"/>
</dbReference>
<dbReference type="Gene3D" id="1.10.287.70">
    <property type="match status" value="1"/>
</dbReference>
<accession>A0A817FBG5</accession>
<evidence type="ECO:0000313" key="14">
    <source>
        <dbReference type="Proteomes" id="UP000675881"/>
    </source>
</evidence>
<comment type="subcellular location">
    <subcellularLocation>
        <location evidence="1">Membrane</location>
        <topology evidence="1">Multi-pass membrane protein</topology>
    </subcellularLocation>
</comment>
<dbReference type="PANTHER" id="PTHR18966">
    <property type="entry name" value="IONOTROPIC GLUTAMATE RECEPTOR"/>
    <property type="match status" value="1"/>
</dbReference>
<dbReference type="SUPFAM" id="SSF53850">
    <property type="entry name" value="Periplasmic binding protein-like II"/>
    <property type="match status" value="1"/>
</dbReference>
<evidence type="ECO:0000256" key="7">
    <source>
        <dbReference type="ARBA" id="ARBA00023170"/>
    </source>
</evidence>
<evidence type="ECO:0000256" key="6">
    <source>
        <dbReference type="ARBA" id="ARBA00023136"/>
    </source>
</evidence>
<evidence type="ECO:0000256" key="11">
    <source>
        <dbReference type="SAM" id="Phobius"/>
    </source>
</evidence>
<keyword evidence="2" id="KW-0813">Transport</keyword>
<dbReference type="OrthoDB" id="5984008at2759"/>
<feature type="domain" description="Ionotropic glutamate receptor L-glutamate and glycine-binding" evidence="12">
    <location>
        <begin position="128"/>
        <end position="167"/>
    </location>
</feature>
<evidence type="ECO:0000256" key="8">
    <source>
        <dbReference type="ARBA" id="ARBA00023180"/>
    </source>
</evidence>
<dbReference type="AlphaFoldDB" id="A0A817FBG5"/>
<evidence type="ECO:0000256" key="1">
    <source>
        <dbReference type="ARBA" id="ARBA00004141"/>
    </source>
</evidence>
<dbReference type="InterPro" id="IPR019594">
    <property type="entry name" value="Glu/Gly-bd"/>
</dbReference>
<keyword evidence="14" id="KW-1185">Reference proteome</keyword>
<feature type="transmembrane region" description="Helical" evidence="11">
    <location>
        <begin position="194"/>
        <end position="212"/>
    </location>
</feature>
<evidence type="ECO:0000256" key="4">
    <source>
        <dbReference type="ARBA" id="ARBA00022989"/>
    </source>
</evidence>
<dbReference type="GO" id="GO:0015276">
    <property type="term" value="F:ligand-gated monoatomic ion channel activity"/>
    <property type="evidence" value="ECO:0007669"/>
    <property type="project" value="InterPro"/>
</dbReference>
<evidence type="ECO:0000256" key="2">
    <source>
        <dbReference type="ARBA" id="ARBA00022448"/>
    </source>
</evidence>
<dbReference type="EMBL" id="CAJNVT010000061">
    <property type="protein sequence ID" value="CAF2744250.1"/>
    <property type="molecule type" value="Genomic_DNA"/>
</dbReference>
<dbReference type="GO" id="GO:0016020">
    <property type="term" value="C:membrane"/>
    <property type="evidence" value="ECO:0007669"/>
    <property type="project" value="UniProtKB-SubCell"/>
</dbReference>
<comment type="caution">
    <text evidence="13">The sequence shown here is derived from an EMBL/GenBank/DDBJ whole genome shotgun (WGS) entry which is preliminary data.</text>
</comment>
<sequence>MGEYLQYTIKTDLPILQKNCSFLDMSRDETEKNNLPDLIDLSLFQSSSSDSLPVFSYMDNSLSYFMGAQIVLKSMNSSIIVGEMKMQRGWVWKGTTDLVNLKKSFRIGVIISPPWLFLFMKQKRELCQKSETWSGLIGLLIQGNVDMVVSDLSTTLERGEVIDFVTPPNTIYQNGYPVREQSLFKFMEVLKSEVWVSILGAFILTAFLLWFLEKYSPFSARNNLQKIQ</sequence>
<keyword evidence="3 11" id="KW-0812">Transmembrane</keyword>
<keyword evidence="7" id="KW-0675">Receptor</keyword>
<keyword evidence="10" id="KW-0407">Ion channel</keyword>
<keyword evidence="5" id="KW-0406">Ion transport</keyword>
<proteinExistence type="predicted"/>
<organism evidence="13 14">
    <name type="scientific">Lepeophtheirus salmonis</name>
    <name type="common">Salmon louse</name>
    <name type="synonym">Caligus salmonis</name>
    <dbReference type="NCBI Taxonomy" id="72036"/>
    <lineage>
        <taxon>Eukaryota</taxon>
        <taxon>Metazoa</taxon>
        <taxon>Ecdysozoa</taxon>
        <taxon>Arthropoda</taxon>
        <taxon>Crustacea</taxon>
        <taxon>Multicrustacea</taxon>
        <taxon>Hexanauplia</taxon>
        <taxon>Copepoda</taxon>
        <taxon>Siphonostomatoida</taxon>
        <taxon>Caligidae</taxon>
        <taxon>Lepeophtheirus</taxon>
    </lineage>
</organism>
<reference evidence="13" key="1">
    <citation type="submission" date="2021-02" db="EMBL/GenBank/DDBJ databases">
        <authorList>
            <person name="Bekaert M."/>
        </authorList>
    </citation>
    <scope>NUCLEOTIDE SEQUENCE</scope>
    <source>
        <strain evidence="13">IoA-00</strain>
    </source>
</reference>
<dbReference type="Proteomes" id="UP000675881">
    <property type="component" value="Unassembled WGS sequence"/>
</dbReference>
<keyword evidence="4 11" id="KW-1133">Transmembrane helix</keyword>
<protein>
    <submittedName>
        <fullName evidence="13">GRIN</fullName>
    </submittedName>
</protein>
<keyword evidence="8" id="KW-0325">Glycoprotein</keyword>
<evidence type="ECO:0000256" key="9">
    <source>
        <dbReference type="ARBA" id="ARBA00023286"/>
    </source>
</evidence>
<evidence type="ECO:0000259" key="12">
    <source>
        <dbReference type="Pfam" id="PF10613"/>
    </source>
</evidence>
<evidence type="ECO:0000256" key="10">
    <source>
        <dbReference type="ARBA" id="ARBA00023303"/>
    </source>
</evidence>
<keyword evidence="9" id="KW-1071">Ligand-gated ion channel</keyword>
<name>A0A817FBG5_LEPSM</name>
<dbReference type="Pfam" id="PF10613">
    <property type="entry name" value="Lig_chan-Glu_bd"/>
    <property type="match status" value="1"/>
</dbReference>
<dbReference type="Gene3D" id="3.40.190.10">
    <property type="entry name" value="Periplasmic binding protein-like II"/>
    <property type="match status" value="1"/>
</dbReference>
<gene>
    <name evidence="13" type="ORF">LSAA_204</name>
</gene>
<keyword evidence="6 11" id="KW-0472">Membrane</keyword>